<evidence type="ECO:0000313" key="2">
    <source>
        <dbReference type="Proteomes" id="UP000653477"/>
    </source>
</evidence>
<organism evidence="1 2">
    <name type="scientific">Porphyromonas pasteri</name>
    <dbReference type="NCBI Taxonomy" id="1583331"/>
    <lineage>
        <taxon>Bacteria</taxon>
        <taxon>Pseudomonadati</taxon>
        <taxon>Bacteroidota</taxon>
        <taxon>Bacteroidia</taxon>
        <taxon>Bacteroidales</taxon>
        <taxon>Porphyromonadaceae</taxon>
        <taxon>Porphyromonas</taxon>
    </lineage>
</organism>
<gene>
    <name evidence="1" type="ORF">GCM10007088_08720</name>
</gene>
<name>A0ABQ2H6C1_9PORP</name>
<accession>A0ABQ2H6C1</accession>
<protein>
    <submittedName>
        <fullName evidence="1">Uncharacterized protein</fullName>
    </submittedName>
</protein>
<sequence>MIADEMDVQTVLLAPREGEGQLALEVGLHGVTADVADGAWERLSSSIVEDLDDEATALGMHRACTQGKGEEHPQR</sequence>
<evidence type="ECO:0000313" key="1">
    <source>
        <dbReference type="EMBL" id="GGM52258.1"/>
    </source>
</evidence>
<reference evidence="2" key="1">
    <citation type="journal article" date="2019" name="Int. J. Syst. Evol. Microbiol.">
        <title>The Global Catalogue of Microorganisms (GCM) 10K type strain sequencing project: providing services to taxonomists for standard genome sequencing and annotation.</title>
        <authorList>
            <consortium name="The Broad Institute Genomics Platform"/>
            <consortium name="The Broad Institute Genome Sequencing Center for Infectious Disease"/>
            <person name="Wu L."/>
            <person name="Ma J."/>
        </authorList>
    </citation>
    <scope>NUCLEOTIDE SEQUENCE [LARGE SCALE GENOMIC DNA]</scope>
    <source>
        <strain evidence="2">JCM 30531</strain>
    </source>
</reference>
<keyword evidence="2" id="KW-1185">Reference proteome</keyword>
<proteinExistence type="predicted"/>
<dbReference type="EMBL" id="BMPU01000002">
    <property type="protein sequence ID" value="GGM52258.1"/>
    <property type="molecule type" value="Genomic_DNA"/>
</dbReference>
<comment type="caution">
    <text evidence="1">The sequence shown here is derived from an EMBL/GenBank/DDBJ whole genome shotgun (WGS) entry which is preliminary data.</text>
</comment>
<dbReference type="Proteomes" id="UP000653477">
    <property type="component" value="Unassembled WGS sequence"/>
</dbReference>